<gene>
    <name evidence="1" type="ORF">SMN809_LOCUS49375</name>
</gene>
<evidence type="ECO:0000313" key="2">
    <source>
        <dbReference type="Proteomes" id="UP000676336"/>
    </source>
</evidence>
<sequence>MLDAFDPFVIYNSSEDDEDDEAELLNTQQQVAWNSERLHFYTNIRLSDACNKLMNLFRDSQ</sequence>
<reference evidence="1" key="1">
    <citation type="submission" date="2021-02" db="EMBL/GenBank/DDBJ databases">
        <authorList>
            <person name="Nowell W R."/>
        </authorList>
    </citation>
    <scope>NUCLEOTIDE SEQUENCE</scope>
</reference>
<name>A0A8S3BQN6_9BILA</name>
<accession>A0A8S3BQN6</accession>
<dbReference type="Proteomes" id="UP000676336">
    <property type="component" value="Unassembled WGS sequence"/>
</dbReference>
<dbReference type="EMBL" id="CAJOBI010160914">
    <property type="protein sequence ID" value="CAF4850565.1"/>
    <property type="molecule type" value="Genomic_DNA"/>
</dbReference>
<dbReference type="AlphaFoldDB" id="A0A8S3BQN6"/>
<evidence type="ECO:0000313" key="1">
    <source>
        <dbReference type="EMBL" id="CAF4850565.1"/>
    </source>
</evidence>
<protein>
    <submittedName>
        <fullName evidence="1">Uncharacterized protein</fullName>
    </submittedName>
</protein>
<comment type="caution">
    <text evidence="1">The sequence shown here is derived from an EMBL/GenBank/DDBJ whole genome shotgun (WGS) entry which is preliminary data.</text>
</comment>
<feature type="non-terminal residue" evidence="1">
    <location>
        <position position="61"/>
    </location>
</feature>
<proteinExistence type="predicted"/>
<organism evidence="1 2">
    <name type="scientific">Rotaria magnacalcarata</name>
    <dbReference type="NCBI Taxonomy" id="392030"/>
    <lineage>
        <taxon>Eukaryota</taxon>
        <taxon>Metazoa</taxon>
        <taxon>Spiralia</taxon>
        <taxon>Gnathifera</taxon>
        <taxon>Rotifera</taxon>
        <taxon>Eurotatoria</taxon>
        <taxon>Bdelloidea</taxon>
        <taxon>Philodinida</taxon>
        <taxon>Philodinidae</taxon>
        <taxon>Rotaria</taxon>
    </lineage>
</organism>